<dbReference type="AlphaFoldDB" id="A0AAE9ENH9"/>
<accession>A0AAE9ENH9</accession>
<dbReference type="EMBL" id="CP092623">
    <property type="protein sequence ID" value="UMM27807.1"/>
    <property type="molecule type" value="Genomic_DNA"/>
</dbReference>
<dbReference type="PANTHER" id="PTHR45702:SF2">
    <property type="entry name" value="KUZBANIAN, ISOFORM A"/>
    <property type="match status" value="1"/>
</dbReference>
<keyword evidence="2" id="KW-1185">Reference proteome</keyword>
<reference evidence="1 2" key="1">
    <citation type="submission" date="2022-04" db="EMBL/GenBank/DDBJ databases">
        <title>Chromosome-level reference genomes for two strains of Caenorhabditis briggsae: an improved platform for comparative genomics.</title>
        <authorList>
            <person name="Stevens L."/>
            <person name="Andersen E."/>
        </authorList>
    </citation>
    <scope>NUCLEOTIDE SEQUENCE [LARGE SCALE GENOMIC DNA]</scope>
    <source>
        <strain evidence="1">VX34</strain>
        <tissue evidence="1">Whole-organism</tissue>
    </source>
</reference>
<evidence type="ECO:0000313" key="2">
    <source>
        <dbReference type="Proteomes" id="UP000829354"/>
    </source>
</evidence>
<name>A0AAE9ENH9_CAEBR</name>
<evidence type="ECO:0000313" key="1">
    <source>
        <dbReference type="EMBL" id="UMM27807.1"/>
    </source>
</evidence>
<dbReference type="PANTHER" id="PTHR45702">
    <property type="entry name" value="ADAM10/ADAM17 METALLOPEPTIDASE FAMILY MEMBER"/>
    <property type="match status" value="1"/>
</dbReference>
<dbReference type="Proteomes" id="UP000829354">
    <property type="component" value="Chromosome IV"/>
</dbReference>
<dbReference type="InterPro" id="IPR051489">
    <property type="entry name" value="ADAM_Metalloproteinase"/>
</dbReference>
<proteinExistence type="predicted"/>
<sequence length="180" mass="20442">MRFRVQQDKRDGIDIVLSKLPSSFVPFEFELLDYRPVEFSFNNDIDEEVLTKCCTETANFNFHAYGMDFPLRLQRNCPIKEEFAEETAQFSDEGTTWQGKLEDQPNSTVDGDIIDGLFEGIILTGDGDKFMVERQFQSDGKGHSLIYKVSSRKEVMKSLFPQELVNDEGSGLDGSGLEIS</sequence>
<protein>
    <submittedName>
        <fullName evidence="1">Uncharacterized protein</fullName>
    </submittedName>
</protein>
<organism evidence="1 2">
    <name type="scientific">Caenorhabditis briggsae</name>
    <dbReference type="NCBI Taxonomy" id="6238"/>
    <lineage>
        <taxon>Eukaryota</taxon>
        <taxon>Metazoa</taxon>
        <taxon>Ecdysozoa</taxon>
        <taxon>Nematoda</taxon>
        <taxon>Chromadorea</taxon>
        <taxon>Rhabditida</taxon>
        <taxon>Rhabditina</taxon>
        <taxon>Rhabditomorpha</taxon>
        <taxon>Rhabditoidea</taxon>
        <taxon>Rhabditidae</taxon>
        <taxon>Peloderinae</taxon>
        <taxon>Caenorhabditis</taxon>
    </lineage>
</organism>
<gene>
    <name evidence="1" type="ORF">L5515_010934</name>
</gene>